<protein>
    <recommendedName>
        <fullName evidence="6">Receptor expression-enhancing protein</fullName>
    </recommendedName>
</protein>
<dbReference type="GeneID" id="100907958"/>
<feature type="transmembrane region" description="Helical" evidence="6">
    <location>
        <begin position="40"/>
        <end position="69"/>
    </location>
</feature>
<keyword evidence="4 6" id="KW-1133">Transmembrane helix</keyword>
<gene>
    <name evidence="8" type="primary">LOC100907958</name>
</gene>
<evidence type="ECO:0000256" key="3">
    <source>
        <dbReference type="ARBA" id="ARBA00022692"/>
    </source>
</evidence>
<keyword evidence="5 6" id="KW-0472">Membrane</keyword>
<dbReference type="Proteomes" id="UP000694867">
    <property type="component" value="Unplaced"/>
</dbReference>
<evidence type="ECO:0000313" key="7">
    <source>
        <dbReference type="Proteomes" id="UP000694867"/>
    </source>
</evidence>
<dbReference type="RefSeq" id="XP_003746160.1">
    <property type="nucleotide sequence ID" value="XM_003746112.2"/>
</dbReference>
<dbReference type="KEGG" id="goe:100907958"/>
<comment type="similarity">
    <text evidence="2 6">Belongs to the DP1 family.</text>
</comment>
<dbReference type="PANTHER" id="PTHR12300:SF161">
    <property type="entry name" value="RECEPTOR EXPRESSION-ENHANCING PROTEIN"/>
    <property type="match status" value="1"/>
</dbReference>
<organism evidence="7 8">
    <name type="scientific">Galendromus occidentalis</name>
    <name type="common">western predatory mite</name>
    <dbReference type="NCBI Taxonomy" id="34638"/>
    <lineage>
        <taxon>Eukaryota</taxon>
        <taxon>Metazoa</taxon>
        <taxon>Ecdysozoa</taxon>
        <taxon>Arthropoda</taxon>
        <taxon>Chelicerata</taxon>
        <taxon>Arachnida</taxon>
        <taxon>Acari</taxon>
        <taxon>Parasitiformes</taxon>
        <taxon>Mesostigmata</taxon>
        <taxon>Gamasina</taxon>
        <taxon>Phytoseioidea</taxon>
        <taxon>Phytoseiidae</taxon>
        <taxon>Typhlodrominae</taxon>
        <taxon>Galendromus</taxon>
    </lineage>
</organism>
<dbReference type="AlphaFoldDB" id="A0AAJ6QWI7"/>
<evidence type="ECO:0000313" key="8">
    <source>
        <dbReference type="RefSeq" id="XP_003746160.1"/>
    </source>
</evidence>
<evidence type="ECO:0000256" key="6">
    <source>
        <dbReference type="RuleBase" id="RU362006"/>
    </source>
</evidence>
<evidence type="ECO:0000256" key="2">
    <source>
        <dbReference type="ARBA" id="ARBA00008573"/>
    </source>
</evidence>
<keyword evidence="8" id="KW-0675">Receptor</keyword>
<dbReference type="PANTHER" id="PTHR12300">
    <property type="entry name" value="HVA22-LIKE PROTEINS"/>
    <property type="match status" value="1"/>
</dbReference>
<feature type="transmembrane region" description="Helical" evidence="6">
    <location>
        <begin position="89"/>
        <end position="113"/>
    </location>
</feature>
<dbReference type="InterPro" id="IPR004345">
    <property type="entry name" value="TB2_DP1_HVA22"/>
</dbReference>
<sequence>MPSVDELFVHCEKFAAGLPSPLQGLLDKASKATKVPRSKLVAGFLALAALYMIFGYFAAFICNFVGFALPAYWSMSAIESSNKNDDTKWLTYWVVFAAFSCVDFFADGIFAYFPLYWLTKVIFLAWCFAPTEANGSQVIYTKILRPYFLKKQNQIDKAMQKGADVVSNLVKMD</sequence>
<evidence type="ECO:0000256" key="1">
    <source>
        <dbReference type="ARBA" id="ARBA00004141"/>
    </source>
</evidence>
<proteinExistence type="inferred from homology"/>
<evidence type="ECO:0000256" key="5">
    <source>
        <dbReference type="ARBA" id="ARBA00023136"/>
    </source>
</evidence>
<dbReference type="Pfam" id="PF03134">
    <property type="entry name" value="TB2_DP1_HVA22"/>
    <property type="match status" value="1"/>
</dbReference>
<comment type="subcellular location">
    <subcellularLocation>
        <location evidence="1 6">Membrane</location>
        <topology evidence="1 6">Multi-pass membrane protein</topology>
    </subcellularLocation>
</comment>
<accession>A0AAJ6QWI7</accession>
<reference evidence="8" key="1">
    <citation type="submission" date="2025-08" db="UniProtKB">
        <authorList>
            <consortium name="RefSeq"/>
        </authorList>
    </citation>
    <scope>IDENTIFICATION</scope>
</reference>
<evidence type="ECO:0000256" key="4">
    <source>
        <dbReference type="ARBA" id="ARBA00022989"/>
    </source>
</evidence>
<dbReference type="GO" id="GO:0016020">
    <property type="term" value="C:membrane"/>
    <property type="evidence" value="ECO:0007669"/>
    <property type="project" value="UniProtKB-SubCell"/>
</dbReference>
<name>A0AAJ6QWI7_9ACAR</name>
<keyword evidence="7" id="KW-1185">Reference proteome</keyword>
<keyword evidence="3 6" id="KW-0812">Transmembrane</keyword>